<name>A0A1L9PXD6_ASPVE</name>
<dbReference type="VEuPathDB" id="FungiDB:ASPVEDRAFT_874973"/>
<sequence length="172" mass="18361">MSVGGIFPDVVGLSYRCGSNEGITTDSFTYQYEPGTNVTFSIGDLVLGESRGKPHTTVSDLVPVDTATFDPKVINRARFLFSLSAGQGFEAPITIDNHVRYVVGKYASQINLDSSDTSDLDGVLSSICSELGIAPKTVSHTRNHLRRAASGLKVLRDLPIPTRNNGGGGGWQ</sequence>
<dbReference type="GeneID" id="63733588"/>
<dbReference type="STRING" id="1036611.A0A1L9PXD6"/>
<accession>A0A1L9PXD6</accession>
<keyword evidence="2" id="KW-1185">Reference proteome</keyword>
<dbReference type="EMBL" id="KV878134">
    <property type="protein sequence ID" value="OJJ06178.1"/>
    <property type="molecule type" value="Genomic_DNA"/>
</dbReference>
<gene>
    <name evidence="1" type="ORF">ASPVEDRAFT_874973</name>
</gene>
<dbReference type="OrthoDB" id="416441at2759"/>
<protein>
    <submittedName>
        <fullName evidence="1">Uncharacterized protein</fullName>
    </submittedName>
</protein>
<proteinExistence type="predicted"/>
<organism evidence="1 2">
    <name type="scientific">Aspergillus versicolor CBS 583.65</name>
    <dbReference type="NCBI Taxonomy" id="1036611"/>
    <lineage>
        <taxon>Eukaryota</taxon>
        <taxon>Fungi</taxon>
        <taxon>Dikarya</taxon>
        <taxon>Ascomycota</taxon>
        <taxon>Pezizomycotina</taxon>
        <taxon>Eurotiomycetes</taxon>
        <taxon>Eurotiomycetidae</taxon>
        <taxon>Eurotiales</taxon>
        <taxon>Aspergillaceae</taxon>
        <taxon>Aspergillus</taxon>
        <taxon>Aspergillus subgen. Nidulantes</taxon>
    </lineage>
</organism>
<evidence type="ECO:0000313" key="2">
    <source>
        <dbReference type="Proteomes" id="UP000184073"/>
    </source>
</evidence>
<reference evidence="2" key="1">
    <citation type="journal article" date="2017" name="Genome Biol.">
        <title>Comparative genomics reveals high biological diversity and specific adaptations in the industrially and medically important fungal genus Aspergillus.</title>
        <authorList>
            <person name="de Vries R.P."/>
            <person name="Riley R."/>
            <person name="Wiebenga A."/>
            <person name="Aguilar-Osorio G."/>
            <person name="Amillis S."/>
            <person name="Uchima C.A."/>
            <person name="Anderluh G."/>
            <person name="Asadollahi M."/>
            <person name="Askin M."/>
            <person name="Barry K."/>
            <person name="Battaglia E."/>
            <person name="Bayram O."/>
            <person name="Benocci T."/>
            <person name="Braus-Stromeyer S.A."/>
            <person name="Caldana C."/>
            <person name="Canovas D."/>
            <person name="Cerqueira G.C."/>
            <person name="Chen F."/>
            <person name="Chen W."/>
            <person name="Choi C."/>
            <person name="Clum A."/>
            <person name="Dos Santos R.A."/>
            <person name="Damasio A.R."/>
            <person name="Diallinas G."/>
            <person name="Emri T."/>
            <person name="Fekete E."/>
            <person name="Flipphi M."/>
            <person name="Freyberg S."/>
            <person name="Gallo A."/>
            <person name="Gournas C."/>
            <person name="Habgood R."/>
            <person name="Hainaut M."/>
            <person name="Harispe M.L."/>
            <person name="Henrissat B."/>
            <person name="Hilden K.S."/>
            <person name="Hope R."/>
            <person name="Hossain A."/>
            <person name="Karabika E."/>
            <person name="Karaffa L."/>
            <person name="Karanyi Z."/>
            <person name="Krasevec N."/>
            <person name="Kuo A."/>
            <person name="Kusch H."/>
            <person name="LaButti K."/>
            <person name="Lagendijk E.L."/>
            <person name="Lapidus A."/>
            <person name="Levasseur A."/>
            <person name="Lindquist E."/>
            <person name="Lipzen A."/>
            <person name="Logrieco A.F."/>
            <person name="MacCabe A."/>
            <person name="Maekelae M.R."/>
            <person name="Malavazi I."/>
            <person name="Melin P."/>
            <person name="Meyer V."/>
            <person name="Mielnichuk N."/>
            <person name="Miskei M."/>
            <person name="Molnar A.P."/>
            <person name="Mule G."/>
            <person name="Ngan C.Y."/>
            <person name="Orejas M."/>
            <person name="Orosz E."/>
            <person name="Ouedraogo J.P."/>
            <person name="Overkamp K.M."/>
            <person name="Park H.-S."/>
            <person name="Perrone G."/>
            <person name="Piumi F."/>
            <person name="Punt P.J."/>
            <person name="Ram A.F."/>
            <person name="Ramon A."/>
            <person name="Rauscher S."/>
            <person name="Record E."/>
            <person name="Riano-Pachon D.M."/>
            <person name="Robert V."/>
            <person name="Roehrig J."/>
            <person name="Ruller R."/>
            <person name="Salamov A."/>
            <person name="Salih N.S."/>
            <person name="Samson R.A."/>
            <person name="Sandor E."/>
            <person name="Sanguinetti M."/>
            <person name="Schuetze T."/>
            <person name="Sepcic K."/>
            <person name="Shelest E."/>
            <person name="Sherlock G."/>
            <person name="Sophianopoulou V."/>
            <person name="Squina F.M."/>
            <person name="Sun H."/>
            <person name="Susca A."/>
            <person name="Todd R.B."/>
            <person name="Tsang A."/>
            <person name="Unkles S.E."/>
            <person name="van de Wiele N."/>
            <person name="van Rossen-Uffink D."/>
            <person name="Oliveira J.V."/>
            <person name="Vesth T.C."/>
            <person name="Visser J."/>
            <person name="Yu J.-H."/>
            <person name="Zhou M."/>
            <person name="Andersen M.R."/>
            <person name="Archer D.B."/>
            <person name="Baker S.E."/>
            <person name="Benoit I."/>
            <person name="Brakhage A.A."/>
            <person name="Braus G.H."/>
            <person name="Fischer R."/>
            <person name="Frisvad J.C."/>
            <person name="Goldman G.H."/>
            <person name="Houbraken J."/>
            <person name="Oakley B."/>
            <person name="Pocsi I."/>
            <person name="Scazzocchio C."/>
            <person name="Seiboth B."/>
            <person name="vanKuyk P.A."/>
            <person name="Wortman J."/>
            <person name="Dyer P.S."/>
            <person name="Grigoriev I.V."/>
        </authorList>
    </citation>
    <scope>NUCLEOTIDE SEQUENCE [LARGE SCALE GENOMIC DNA]</scope>
    <source>
        <strain evidence="2">CBS 583.65</strain>
    </source>
</reference>
<dbReference type="AlphaFoldDB" id="A0A1L9PXD6"/>
<evidence type="ECO:0000313" key="1">
    <source>
        <dbReference type="EMBL" id="OJJ06178.1"/>
    </source>
</evidence>
<dbReference type="Proteomes" id="UP000184073">
    <property type="component" value="Unassembled WGS sequence"/>
</dbReference>
<dbReference type="RefSeq" id="XP_040671940.1">
    <property type="nucleotide sequence ID" value="XM_040818077.1"/>
</dbReference>